<accession>A0ABW5P916</accession>
<dbReference type="EC" id="3.-.-.-" evidence="2"/>
<dbReference type="PANTHER" id="PTHR43283">
    <property type="entry name" value="BETA-LACTAMASE-RELATED"/>
    <property type="match status" value="1"/>
</dbReference>
<dbReference type="InterPro" id="IPR001466">
    <property type="entry name" value="Beta-lactam-related"/>
</dbReference>
<dbReference type="InterPro" id="IPR050789">
    <property type="entry name" value="Diverse_Enzym_Activities"/>
</dbReference>
<evidence type="ECO:0000313" key="3">
    <source>
        <dbReference type="Proteomes" id="UP001597541"/>
    </source>
</evidence>
<dbReference type="Pfam" id="PF00144">
    <property type="entry name" value="Beta-lactamase"/>
    <property type="match status" value="1"/>
</dbReference>
<dbReference type="RefSeq" id="WP_377600405.1">
    <property type="nucleotide sequence ID" value="NZ_JBHUME010000005.1"/>
</dbReference>
<dbReference type="GO" id="GO:0016787">
    <property type="term" value="F:hydrolase activity"/>
    <property type="evidence" value="ECO:0007669"/>
    <property type="project" value="UniProtKB-KW"/>
</dbReference>
<sequence length="377" mass="41867">MATLRYGTAGEAGFNEMQLQKARKLVAGWAEQNEQDYATWMVAHKGIIIADESVKIPNQRIFPVASISKVVTATAAMFLADDGLLSLTRRVSEYIPEFIGDGKHEVMVYHLMTHSSGLEDNSIYENMKQNQGKVDLADCPDNQHPRLFERLQSGYGAPLQSKPGTRMSYCGFGFELLSEIIRRLSGQNLAAFAKARLFVPLGMEDSFYSVPDEAKSRLLQIPDGYEFAGLNSVERLAVPDAANGMYSTTADLLKFGQMFLNKGIYHDKRILSEATIRAMTRNQIPGISSYYGEEVFKEANWGLGWSLSGEKRDESGTLRSPQTFSHSGAGCSFLLVDPVNAIVISCFIPTKQYITHFDRKFDYLSDVIIAGVERCGS</sequence>
<dbReference type="EMBL" id="JBHUME010000005">
    <property type="protein sequence ID" value="MFD2611589.1"/>
    <property type="molecule type" value="Genomic_DNA"/>
</dbReference>
<dbReference type="SUPFAM" id="SSF56601">
    <property type="entry name" value="beta-lactamase/transpeptidase-like"/>
    <property type="match status" value="1"/>
</dbReference>
<gene>
    <name evidence="2" type="ORF">ACFSUF_04040</name>
</gene>
<keyword evidence="3" id="KW-1185">Reference proteome</keyword>
<name>A0ABW5P916_9BACL</name>
<keyword evidence="2" id="KW-0378">Hydrolase</keyword>
<dbReference type="Gene3D" id="3.40.710.10">
    <property type="entry name" value="DD-peptidase/beta-lactamase superfamily"/>
    <property type="match status" value="1"/>
</dbReference>
<dbReference type="Proteomes" id="UP001597541">
    <property type="component" value="Unassembled WGS sequence"/>
</dbReference>
<reference evidence="3" key="1">
    <citation type="journal article" date="2019" name="Int. J. Syst. Evol. Microbiol.">
        <title>The Global Catalogue of Microorganisms (GCM) 10K type strain sequencing project: providing services to taxonomists for standard genome sequencing and annotation.</title>
        <authorList>
            <consortium name="The Broad Institute Genomics Platform"/>
            <consortium name="The Broad Institute Genome Sequencing Center for Infectious Disease"/>
            <person name="Wu L."/>
            <person name="Ma J."/>
        </authorList>
    </citation>
    <scope>NUCLEOTIDE SEQUENCE [LARGE SCALE GENOMIC DNA]</scope>
    <source>
        <strain evidence="3">KCTC 3950</strain>
    </source>
</reference>
<organism evidence="2 3">
    <name type="scientific">Paenibacillus gansuensis</name>
    <dbReference type="NCBI Taxonomy" id="306542"/>
    <lineage>
        <taxon>Bacteria</taxon>
        <taxon>Bacillati</taxon>
        <taxon>Bacillota</taxon>
        <taxon>Bacilli</taxon>
        <taxon>Bacillales</taxon>
        <taxon>Paenibacillaceae</taxon>
        <taxon>Paenibacillus</taxon>
    </lineage>
</organism>
<comment type="caution">
    <text evidence="2">The sequence shown here is derived from an EMBL/GenBank/DDBJ whole genome shotgun (WGS) entry which is preliminary data.</text>
</comment>
<proteinExistence type="predicted"/>
<feature type="domain" description="Beta-lactamase-related" evidence="1">
    <location>
        <begin position="39"/>
        <end position="346"/>
    </location>
</feature>
<dbReference type="InterPro" id="IPR012338">
    <property type="entry name" value="Beta-lactam/transpept-like"/>
</dbReference>
<dbReference type="PANTHER" id="PTHR43283:SF7">
    <property type="entry name" value="BETA-LACTAMASE-RELATED DOMAIN-CONTAINING PROTEIN"/>
    <property type="match status" value="1"/>
</dbReference>
<evidence type="ECO:0000313" key="2">
    <source>
        <dbReference type="EMBL" id="MFD2611589.1"/>
    </source>
</evidence>
<protein>
    <submittedName>
        <fullName evidence="2">Serine hydrolase domain-containing protein</fullName>
        <ecNumber evidence="2">3.-.-.-</ecNumber>
    </submittedName>
</protein>
<evidence type="ECO:0000259" key="1">
    <source>
        <dbReference type="Pfam" id="PF00144"/>
    </source>
</evidence>